<dbReference type="GO" id="GO:0005576">
    <property type="term" value="C:extracellular region"/>
    <property type="evidence" value="ECO:0007669"/>
    <property type="project" value="TreeGrafter"/>
</dbReference>
<dbReference type="InterPro" id="IPR052755">
    <property type="entry name" value="Lysozyme_Inhibitor_LprI"/>
</dbReference>
<dbReference type="STRING" id="65700.SY86_21855"/>
<gene>
    <name evidence="2" type="ORF">AV903_24155</name>
    <name evidence="3" type="ORF">SY86_21855</name>
</gene>
<dbReference type="AlphaFoldDB" id="A0A0M2KEX8"/>
<dbReference type="RefSeq" id="WP_016190430.1">
    <property type="nucleotide sequence ID" value="NZ_CP013970.1"/>
</dbReference>
<protein>
    <recommendedName>
        <fullName evidence="6">DUF1311 domain-containing protein</fullName>
    </recommendedName>
</protein>
<evidence type="ECO:0000313" key="4">
    <source>
        <dbReference type="Proteomes" id="UP000033924"/>
    </source>
</evidence>
<accession>A0A0M2KEX8</accession>
<evidence type="ECO:0000313" key="5">
    <source>
        <dbReference type="Proteomes" id="UP000264980"/>
    </source>
</evidence>
<evidence type="ECO:0000256" key="1">
    <source>
        <dbReference type="SAM" id="SignalP"/>
    </source>
</evidence>
<dbReference type="PANTHER" id="PTHR37549:SF1">
    <property type="entry name" value="LIPOPROTEIN LPRI"/>
    <property type="match status" value="1"/>
</dbReference>
<evidence type="ECO:0008006" key="6">
    <source>
        <dbReference type="Google" id="ProtNLM"/>
    </source>
</evidence>
<proteinExistence type="predicted"/>
<dbReference type="Proteomes" id="UP000033924">
    <property type="component" value="Unassembled WGS sequence"/>
</dbReference>
<keyword evidence="4" id="KW-1185">Reference proteome</keyword>
<name>A0A0M2KEX8_9GAMM</name>
<evidence type="ECO:0000313" key="3">
    <source>
        <dbReference type="EMBL" id="KKF37449.1"/>
    </source>
</evidence>
<dbReference type="PATRIC" id="fig|65700.7.peg.5444"/>
<reference evidence="2 5" key="2">
    <citation type="submission" date="2016-01" db="EMBL/GenBank/DDBJ databases">
        <authorList>
            <person name="Oliw E.H."/>
        </authorList>
    </citation>
    <scope>NUCLEOTIDE SEQUENCE [LARGE SCALE GENOMIC DNA]</scope>
    <source>
        <strain evidence="2 5">MDcuke</strain>
    </source>
</reference>
<dbReference type="EMBL" id="CP013970">
    <property type="protein sequence ID" value="AXF78396.1"/>
    <property type="molecule type" value="Genomic_DNA"/>
</dbReference>
<dbReference type="Proteomes" id="UP000264980">
    <property type="component" value="Chromosome"/>
</dbReference>
<sequence>MKLIIKCFLVMIVLWGATPAWAIECARASTIVESTICGSPQLKWLDSVLNNAYRSVMQEDDPQDVNKTMQEWLHSRNACTSSHCLRWAYLQGIGLLYNSPASFPWAGEWWNITATHGNGGRLILDNVNQWTFDFNASTWGGTYKSNLNGNARLFWGVGFDDHIKWGGGCTVIFIPHPDGRITVSSDNLGSCKLLMPGGMAIDGIYQKAEKDPRPPATLLSVGIFPSKALDDHFRQLVGKDYQWFVSVANNITYAVDEDNMNATVVTLAVKGDASRRAAIIMFTADGRIWTSWVTPDINKKGGVLLHYITTEKDRKNLPKTISRWCALFS</sequence>
<feature type="chain" id="PRO_5036294532" description="DUF1311 domain-containing protein" evidence="1">
    <location>
        <begin position="23"/>
        <end position="329"/>
    </location>
</feature>
<organism evidence="3 4">
    <name type="scientific">Erwinia tracheiphila</name>
    <dbReference type="NCBI Taxonomy" id="65700"/>
    <lineage>
        <taxon>Bacteria</taxon>
        <taxon>Pseudomonadati</taxon>
        <taxon>Pseudomonadota</taxon>
        <taxon>Gammaproteobacteria</taxon>
        <taxon>Enterobacterales</taxon>
        <taxon>Erwiniaceae</taxon>
        <taxon>Erwinia</taxon>
    </lineage>
</organism>
<reference evidence="3 4" key="1">
    <citation type="submission" date="2015-01" db="EMBL/GenBank/DDBJ databases">
        <title>Erwinia tracheiphila.</title>
        <authorList>
            <person name="Shapiro L.R."/>
        </authorList>
    </citation>
    <scope>NUCLEOTIDE SEQUENCE [LARGE SCALE GENOMIC DNA]</scope>
    <source>
        <strain evidence="3 4">BuffGH</strain>
    </source>
</reference>
<evidence type="ECO:0000313" key="2">
    <source>
        <dbReference type="EMBL" id="AXF78396.1"/>
    </source>
</evidence>
<dbReference type="EMBL" id="JXNU01000003">
    <property type="protein sequence ID" value="KKF37449.1"/>
    <property type="molecule type" value="Genomic_DNA"/>
</dbReference>
<feature type="signal peptide" evidence="1">
    <location>
        <begin position="1"/>
        <end position="22"/>
    </location>
</feature>
<dbReference type="PANTHER" id="PTHR37549">
    <property type="entry name" value="LIPOPROTEIN LPRI"/>
    <property type="match status" value="1"/>
</dbReference>
<keyword evidence="1" id="KW-0732">Signal</keyword>